<reference evidence="1" key="1">
    <citation type="journal article" date="2020" name="Stud. Mycol.">
        <title>101 Dothideomycetes genomes: a test case for predicting lifestyles and emergence of pathogens.</title>
        <authorList>
            <person name="Haridas S."/>
            <person name="Albert R."/>
            <person name="Binder M."/>
            <person name="Bloem J."/>
            <person name="Labutti K."/>
            <person name="Salamov A."/>
            <person name="Andreopoulos B."/>
            <person name="Baker S."/>
            <person name="Barry K."/>
            <person name="Bills G."/>
            <person name="Bluhm B."/>
            <person name="Cannon C."/>
            <person name="Castanera R."/>
            <person name="Culley D."/>
            <person name="Daum C."/>
            <person name="Ezra D."/>
            <person name="Gonzalez J."/>
            <person name="Henrissat B."/>
            <person name="Kuo A."/>
            <person name="Liang C."/>
            <person name="Lipzen A."/>
            <person name="Lutzoni F."/>
            <person name="Magnuson J."/>
            <person name="Mondo S."/>
            <person name="Nolan M."/>
            <person name="Ohm R."/>
            <person name="Pangilinan J."/>
            <person name="Park H.-J."/>
            <person name="Ramirez L."/>
            <person name="Alfaro M."/>
            <person name="Sun H."/>
            <person name="Tritt A."/>
            <person name="Yoshinaga Y."/>
            <person name="Zwiers L.-H."/>
            <person name="Turgeon B."/>
            <person name="Goodwin S."/>
            <person name="Spatafora J."/>
            <person name="Crous P."/>
            <person name="Grigoriev I."/>
        </authorList>
    </citation>
    <scope>NUCLEOTIDE SEQUENCE</scope>
    <source>
        <strain evidence="1">CBS 113818</strain>
    </source>
</reference>
<proteinExistence type="predicted"/>
<accession>A0A6A7AFB8</accession>
<keyword evidence="2" id="KW-1185">Reference proteome</keyword>
<dbReference type="AlphaFoldDB" id="A0A6A7AFB8"/>
<dbReference type="Proteomes" id="UP000799424">
    <property type="component" value="Unassembled WGS sequence"/>
</dbReference>
<dbReference type="OrthoDB" id="3799620at2759"/>
<sequence length="242" mass="27406">MPQEMRDVVYNALWKVTPKIEFTGSKNSSDTFELLYNPPQDPTASNTEPLKGLPTWLLANKAFLHEGLKQLHLRASYEQHAAHLLHDAAHLDTRDRLVGLHLAKTISIITQFHKRRKSSSIKSVDAKELEALGPVLAPKLMKLDLHVDCDEKYSQKSYPMDLSFFDHSDLRLESLSVNVRLFWPCFHEGSKIDPEVYDKAFGVFKDEARRLGRVLVGSGAVFEFDGKVEGGNEMAVFVREGE</sequence>
<gene>
    <name evidence="1" type="ORF">CC86DRAFT_400793</name>
</gene>
<organism evidence="1 2">
    <name type="scientific">Ophiobolus disseminans</name>
    <dbReference type="NCBI Taxonomy" id="1469910"/>
    <lineage>
        <taxon>Eukaryota</taxon>
        <taxon>Fungi</taxon>
        <taxon>Dikarya</taxon>
        <taxon>Ascomycota</taxon>
        <taxon>Pezizomycotina</taxon>
        <taxon>Dothideomycetes</taxon>
        <taxon>Pleosporomycetidae</taxon>
        <taxon>Pleosporales</taxon>
        <taxon>Pleosporineae</taxon>
        <taxon>Phaeosphaeriaceae</taxon>
        <taxon>Ophiobolus</taxon>
    </lineage>
</organism>
<protein>
    <submittedName>
        <fullName evidence="1">Uncharacterized protein</fullName>
    </submittedName>
</protein>
<dbReference type="EMBL" id="MU006217">
    <property type="protein sequence ID" value="KAF2832011.1"/>
    <property type="molecule type" value="Genomic_DNA"/>
</dbReference>
<evidence type="ECO:0000313" key="2">
    <source>
        <dbReference type="Proteomes" id="UP000799424"/>
    </source>
</evidence>
<evidence type="ECO:0000313" key="1">
    <source>
        <dbReference type="EMBL" id="KAF2832011.1"/>
    </source>
</evidence>
<name>A0A6A7AFB8_9PLEO</name>